<dbReference type="KEGG" id="plei:Q9312_11010"/>
<dbReference type="AlphaFoldDB" id="A0AA51RQS1"/>
<accession>A0AA51RQS1</accession>
<reference evidence="2 3" key="1">
    <citation type="submission" date="2023-08" db="EMBL/GenBank/DDBJ databases">
        <title>Pleionea litopenaei sp. nov., isolated from stomach of juvenile Litopenaeus vannamei.</title>
        <authorList>
            <person name="Rho A.M."/>
            <person name="Hwang C.Y."/>
        </authorList>
    </citation>
    <scope>NUCLEOTIDE SEQUENCE [LARGE SCALE GENOMIC DNA]</scope>
    <source>
        <strain evidence="2 3">HL-JVS1</strain>
    </source>
</reference>
<sequence length="90" mass="9834">MIKDTPIFRLLVTSPIIALAYYFSLSSGIFAQLVMLPGLILLCGALAAIKEASLAESTEPMTCCPLYCLSSERQMRQTTRPSQPPVQRVA</sequence>
<keyword evidence="3" id="KW-1185">Reference proteome</keyword>
<gene>
    <name evidence="2" type="ORF">Q9312_11010</name>
</gene>
<keyword evidence="1" id="KW-0812">Transmembrane</keyword>
<dbReference type="Proteomes" id="UP001239782">
    <property type="component" value="Chromosome"/>
</dbReference>
<feature type="transmembrane region" description="Helical" evidence="1">
    <location>
        <begin position="29"/>
        <end position="49"/>
    </location>
</feature>
<dbReference type="RefSeq" id="WP_309200897.1">
    <property type="nucleotide sequence ID" value="NZ_CP133548.1"/>
</dbReference>
<evidence type="ECO:0000256" key="1">
    <source>
        <dbReference type="SAM" id="Phobius"/>
    </source>
</evidence>
<evidence type="ECO:0000313" key="2">
    <source>
        <dbReference type="EMBL" id="WMS85744.1"/>
    </source>
</evidence>
<organism evidence="2 3">
    <name type="scientific">Pleionea litopenaei</name>
    <dbReference type="NCBI Taxonomy" id="3070815"/>
    <lineage>
        <taxon>Bacteria</taxon>
        <taxon>Pseudomonadati</taxon>
        <taxon>Pseudomonadota</taxon>
        <taxon>Gammaproteobacteria</taxon>
        <taxon>Oceanospirillales</taxon>
        <taxon>Pleioneaceae</taxon>
        <taxon>Pleionea</taxon>
    </lineage>
</organism>
<dbReference type="EMBL" id="CP133548">
    <property type="protein sequence ID" value="WMS85744.1"/>
    <property type="molecule type" value="Genomic_DNA"/>
</dbReference>
<keyword evidence="1" id="KW-1133">Transmembrane helix</keyword>
<evidence type="ECO:0000313" key="3">
    <source>
        <dbReference type="Proteomes" id="UP001239782"/>
    </source>
</evidence>
<feature type="transmembrane region" description="Helical" evidence="1">
    <location>
        <begin position="7"/>
        <end position="23"/>
    </location>
</feature>
<name>A0AA51RQS1_9GAMM</name>
<proteinExistence type="predicted"/>
<keyword evidence="1" id="KW-0472">Membrane</keyword>
<protein>
    <submittedName>
        <fullName evidence="2">Uncharacterized protein</fullName>
    </submittedName>
</protein>